<reference evidence="2" key="1">
    <citation type="journal article" date="2012" name="Stand. Genomic Sci.">
        <title>Permanent draft genome sequence of the gliding predator Saprospira grandis strain Sa g1 (= HR1).</title>
        <authorList>
            <person name="Mavromatis K."/>
            <person name="Chertkov O."/>
            <person name="Lapidus A."/>
            <person name="Nolan M."/>
            <person name="Lucas S."/>
            <person name="Tice H."/>
            <person name="Del Rio T.G."/>
            <person name="Cheng J.F."/>
            <person name="Han C."/>
            <person name="Tapia R."/>
            <person name="Bruce D."/>
            <person name="Goodwin L.A."/>
            <person name="Pitluck S."/>
            <person name="Huntemann M."/>
            <person name="Liolios K."/>
            <person name="Pagani I."/>
            <person name="Ivanova N."/>
            <person name="Mikhailova N."/>
            <person name="Pati A."/>
            <person name="Chen A."/>
            <person name="Palaniappan K."/>
            <person name="Land M."/>
            <person name="Brambilla E.M."/>
            <person name="Rohde M."/>
            <person name="Spring S."/>
            <person name="Goker M."/>
            <person name="Detter J.C."/>
            <person name="Bristow J."/>
            <person name="Eisen J.A."/>
            <person name="Markowitz V."/>
            <person name="Hugenholtz P."/>
            <person name="Kyrpides N.C."/>
            <person name="Klenk H.P."/>
            <person name="Woyke T."/>
        </authorList>
    </citation>
    <scope>NUCLEOTIDE SEQUENCE [LARGE SCALE GENOMIC DNA]</scope>
    <source>
        <strain evidence="2">DSM 2844</strain>
    </source>
</reference>
<evidence type="ECO:0000313" key="1">
    <source>
        <dbReference type="EMBL" id="EJF52999.1"/>
    </source>
</evidence>
<sequence>MRMFFSFLILGRYSFQSSNCGLQPCCRLAALVGATFRSSLSARPCAKKQVFCWVWLAATAAHRLLPSVVELRPKGLVVARRAAPAFWT</sequence>
<proteinExistence type="predicted"/>
<name>J0NZM8_9BACT</name>
<gene>
    <name evidence="1" type="ORF">SapgrDRAFT_1276</name>
</gene>
<dbReference type="AlphaFoldDB" id="J0NZM8"/>
<protein>
    <submittedName>
        <fullName evidence="1">Uncharacterized protein</fullName>
    </submittedName>
</protein>
<dbReference type="HOGENOM" id="CLU_2467231_0_0_10"/>
<evidence type="ECO:0000313" key="2">
    <source>
        <dbReference type="Proteomes" id="UP000005113"/>
    </source>
</evidence>
<dbReference type="Proteomes" id="UP000005113">
    <property type="component" value="Unassembled WGS sequence"/>
</dbReference>
<accession>J0NZM8</accession>
<organism evidence="1 2">
    <name type="scientific">Saprospira grandis DSM 2844</name>
    <dbReference type="NCBI Taxonomy" id="694433"/>
    <lineage>
        <taxon>Bacteria</taxon>
        <taxon>Pseudomonadati</taxon>
        <taxon>Bacteroidota</taxon>
        <taxon>Saprospiria</taxon>
        <taxon>Saprospirales</taxon>
        <taxon>Saprospiraceae</taxon>
        <taxon>Saprospira</taxon>
    </lineage>
</organism>
<dbReference type="EMBL" id="JH719942">
    <property type="protein sequence ID" value="EJF52999.1"/>
    <property type="molecule type" value="Genomic_DNA"/>
</dbReference>